<evidence type="ECO:0000313" key="7">
    <source>
        <dbReference type="Proteomes" id="UP000030377"/>
    </source>
</evidence>
<feature type="domain" description="ABC transporter" evidence="5">
    <location>
        <begin position="3"/>
        <end position="235"/>
    </location>
</feature>
<dbReference type="SMART" id="SM00382">
    <property type="entry name" value="AAA"/>
    <property type="match status" value="1"/>
</dbReference>
<dbReference type="InterPro" id="IPR027417">
    <property type="entry name" value="P-loop_NTPase"/>
</dbReference>
<dbReference type="eggNOG" id="COG0411">
    <property type="taxonomic scope" value="Bacteria"/>
</dbReference>
<proteinExistence type="predicted"/>
<evidence type="ECO:0000313" key="6">
    <source>
        <dbReference type="EMBL" id="KGT76449.1"/>
    </source>
</evidence>
<dbReference type="PANTHER" id="PTHR45772">
    <property type="entry name" value="CONSERVED COMPONENT OF ABC TRANSPORTER FOR NATURAL AMINO ACIDS-RELATED"/>
    <property type="match status" value="1"/>
</dbReference>
<evidence type="ECO:0000256" key="4">
    <source>
        <dbReference type="ARBA" id="ARBA00024722"/>
    </source>
</evidence>
<keyword evidence="3" id="KW-0067">ATP-binding</keyword>
<dbReference type="GO" id="GO:0005304">
    <property type="term" value="F:L-valine transmembrane transporter activity"/>
    <property type="evidence" value="ECO:0007669"/>
    <property type="project" value="TreeGrafter"/>
</dbReference>
<evidence type="ECO:0000256" key="2">
    <source>
        <dbReference type="ARBA" id="ARBA00022741"/>
    </source>
</evidence>
<reference evidence="6 7" key="1">
    <citation type="submission" date="2014-09" db="EMBL/GenBank/DDBJ databases">
        <title>Draft genome of Bradyrhizobium japonicum Is-34.</title>
        <authorList>
            <person name="Tsurumaru H."/>
            <person name="Yamakawa T."/>
            <person name="Hashimoto S."/>
            <person name="Okizaki K."/>
            <person name="Kanesaki Y."/>
            <person name="Yoshikawa H."/>
            <person name="Yajima S."/>
        </authorList>
    </citation>
    <scope>NUCLEOTIDE SEQUENCE [LARGE SCALE GENOMIC DNA]</scope>
    <source>
        <strain evidence="6 7">Is-34</strain>
    </source>
</reference>
<dbReference type="CDD" id="cd03219">
    <property type="entry name" value="ABC_Mj1267_LivG_branched"/>
    <property type="match status" value="1"/>
</dbReference>
<dbReference type="EMBL" id="JRPN01000020">
    <property type="protein sequence ID" value="KGT76449.1"/>
    <property type="molecule type" value="Genomic_DNA"/>
</dbReference>
<dbReference type="InterPro" id="IPR003439">
    <property type="entry name" value="ABC_transporter-like_ATP-bd"/>
</dbReference>
<dbReference type="GO" id="GO:0042941">
    <property type="term" value="P:D-alanine transmembrane transport"/>
    <property type="evidence" value="ECO:0007669"/>
    <property type="project" value="TreeGrafter"/>
</dbReference>
<gene>
    <name evidence="6" type="ORF">MA20_27085</name>
</gene>
<dbReference type="RefSeq" id="WP_028146585.1">
    <property type="nucleotide sequence ID" value="NZ_CP081350.1"/>
</dbReference>
<dbReference type="GO" id="GO:0005524">
    <property type="term" value="F:ATP binding"/>
    <property type="evidence" value="ECO:0007669"/>
    <property type="project" value="UniProtKB-KW"/>
</dbReference>
<organism evidence="6 7">
    <name type="scientific">Bradyrhizobium japonicum</name>
    <dbReference type="NCBI Taxonomy" id="375"/>
    <lineage>
        <taxon>Bacteria</taxon>
        <taxon>Pseudomonadati</taxon>
        <taxon>Pseudomonadota</taxon>
        <taxon>Alphaproteobacteria</taxon>
        <taxon>Hyphomicrobiales</taxon>
        <taxon>Nitrobacteraceae</taxon>
        <taxon>Bradyrhizobium</taxon>
    </lineage>
</organism>
<dbReference type="GO" id="GO:0016887">
    <property type="term" value="F:ATP hydrolysis activity"/>
    <property type="evidence" value="ECO:0007669"/>
    <property type="project" value="InterPro"/>
</dbReference>
<dbReference type="GO" id="GO:0005886">
    <property type="term" value="C:plasma membrane"/>
    <property type="evidence" value="ECO:0007669"/>
    <property type="project" value="TreeGrafter"/>
</dbReference>
<dbReference type="GO" id="GO:1903806">
    <property type="term" value="P:L-isoleucine import across plasma membrane"/>
    <property type="evidence" value="ECO:0007669"/>
    <property type="project" value="TreeGrafter"/>
</dbReference>
<dbReference type="AlphaFoldDB" id="A0A0A3XT38"/>
<name>A0A0A3XT38_BRAJP</name>
<keyword evidence="2" id="KW-0547">Nucleotide-binding</keyword>
<dbReference type="Proteomes" id="UP000030377">
    <property type="component" value="Unassembled WGS sequence"/>
</dbReference>
<comment type="caution">
    <text evidence="6">The sequence shown here is derived from an EMBL/GenBank/DDBJ whole genome shotgun (WGS) entry which is preliminary data.</text>
</comment>
<evidence type="ECO:0000256" key="3">
    <source>
        <dbReference type="ARBA" id="ARBA00022840"/>
    </source>
</evidence>
<keyword evidence="1" id="KW-0813">Transport</keyword>
<dbReference type="Gene3D" id="3.40.50.300">
    <property type="entry name" value="P-loop containing nucleotide triphosphate hydrolases"/>
    <property type="match status" value="1"/>
</dbReference>
<sequence length="255" mass="27363">MLLEARGITKAFGSFKAVDDASVTLEQGDILGLIGPNGAGKSTFFNCLTGDLKTTSGRVLFEGTDITDFAPEQRAGLGLARTFQVPQTFEGMTVLENVMIGAFLRTSHRHEAETRARAVLERVGMSRLADAPARSLGTPGRKRLEIARALATEPKVLLLDEAMAGLNAHEVRLAIDLVRDIHRSGITLVIVEHIMEVIMSLASRVMVFHQGKEIARGSPREVTSNPAVIEAYLGKRAAKAAAGHTPVELMGGPDL</sequence>
<dbReference type="PROSITE" id="PS50893">
    <property type="entry name" value="ABC_TRANSPORTER_2"/>
    <property type="match status" value="1"/>
</dbReference>
<dbReference type="SUPFAM" id="SSF52540">
    <property type="entry name" value="P-loop containing nucleoside triphosphate hydrolases"/>
    <property type="match status" value="1"/>
</dbReference>
<dbReference type="GO" id="GO:1903805">
    <property type="term" value="P:L-valine import across plasma membrane"/>
    <property type="evidence" value="ECO:0007669"/>
    <property type="project" value="TreeGrafter"/>
</dbReference>
<dbReference type="Pfam" id="PF00005">
    <property type="entry name" value="ABC_tran"/>
    <property type="match status" value="1"/>
</dbReference>
<dbReference type="InterPro" id="IPR032823">
    <property type="entry name" value="BCA_ABC_TP_C"/>
</dbReference>
<evidence type="ECO:0000259" key="5">
    <source>
        <dbReference type="PROSITE" id="PS50893"/>
    </source>
</evidence>
<accession>A0A0A3XT38</accession>
<evidence type="ECO:0000256" key="1">
    <source>
        <dbReference type="ARBA" id="ARBA00022448"/>
    </source>
</evidence>
<dbReference type="GO" id="GO:0015188">
    <property type="term" value="F:L-isoleucine transmembrane transporter activity"/>
    <property type="evidence" value="ECO:0007669"/>
    <property type="project" value="TreeGrafter"/>
</dbReference>
<dbReference type="PANTHER" id="PTHR45772:SF7">
    <property type="entry name" value="AMINO ACID ABC TRANSPORTER ATP-BINDING PROTEIN"/>
    <property type="match status" value="1"/>
</dbReference>
<dbReference type="InterPro" id="IPR051120">
    <property type="entry name" value="ABC_AA/LPS_Transport"/>
</dbReference>
<dbReference type="Pfam" id="PF12399">
    <property type="entry name" value="BCA_ABC_TP_C"/>
    <property type="match status" value="1"/>
</dbReference>
<dbReference type="GO" id="GO:0015808">
    <property type="term" value="P:L-alanine transport"/>
    <property type="evidence" value="ECO:0007669"/>
    <property type="project" value="TreeGrafter"/>
</dbReference>
<dbReference type="GO" id="GO:0015192">
    <property type="term" value="F:L-phenylalanine transmembrane transporter activity"/>
    <property type="evidence" value="ECO:0007669"/>
    <property type="project" value="TreeGrafter"/>
</dbReference>
<comment type="function">
    <text evidence="4">Involved in beta-(1--&gt;2)glucan export. Transmembrane domains (TMD) form a pore in the inner membrane and the ATP-binding domain (NBD) is responsible for energy generation.</text>
</comment>
<dbReference type="InterPro" id="IPR003593">
    <property type="entry name" value="AAA+_ATPase"/>
</dbReference>
<protein>
    <submittedName>
        <fullName evidence="6">ABC transporter</fullName>
    </submittedName>
</protein>
<dbReference type="STRING" id="375.BKD09_RS30805"/>